<evidence type="ECO:0000313" key="2">
    <source>
        <dbReference type="EMBL" id="VVM79449.1"/>
    </source>
</evidence>
<dbReference type="InterPro" id="IPR027417">
    <property type="entry name" value="P-loop_NTPase"/>
</dbReference>
<reference evidence="2 3" key="1">
    <citation type="submission" date="2019-09" db="EMBL/GenBank/DDBJ databases">
        <authorList>
            <person name="Chandra G."/>
            <person name="Truman W A."/>
        </authorList>
    </citation>
    <scope>NUCLEOTIDE SEQUENCE [LARGE SCALE GENOMIC DNA]</scope>
    <source>
        <strain evidence="2">PS655</strain>
    </source>
</reference>
<evidence type="ECO:0000313" key="3">
    <source>
        <dbReference type="Proteomes" id="UP000327167"/>
    </source>
</evidence>
<accession>A0A5E6SEZ2</accession>
<evidence type="ECO:0000259" key="1">
    <source>
        <dbReference type="Pfam" id="PF13175"/>
    </source>
</evidence>
<gene>
    <name evidence="2" type="ORF">PS655_02235</name>
</gene>
<dbReference type="AlphaFoldDB" id="A0A5E6SEZ2"/>
<dbReference type="Proteomes" id="UP000327167">
    <property type="component" value="Unassembled WGS sequence"/>
</dbReference>
<dbReference type="EMBL" id="CABVHJ010000006">
    <property type="protein sequence ID" value="VVM79449.1"/>
    <property type="molecule type" value="Genomic_DNA"/>
</dbReference>
<organism evidence="2 3">
    <name type="scientific">Pseudomonas fluorescens</name>
    <dbReference type="NCBI Taxonomy" id="294"/>
    <lineage>
        <taxon>Bacteria</taxon>
        <taxon>Pseudomonadati</taxon>
        <taxon>Pseudomonadota</taxon>
        <taxon>Gammaproteobacteria</taxon>
        <taxon>Pseudomonadales</taxon>
        <taxon>Pseudomonadaceae</taxon>
        <taxon>Pseudomonas</taxon>
    </lineage>
</organism>
<dbReference type="GO" id="GO:0005524">
    <property type="term" value="F:ATP binding"/>
    <property type="evidence" value="ECO:0007669"/>
    <property type="project" value="InterPro"/>
</dbReference>
<dbReference type="Pfam" id="PF13175">
    <property type="entry name" value="AAA_15"/>
    <property type="match status" value="1"/>
</dbReference>
<dbReference type="SUPFAM" id="SSF52540">
    <property type="entry name" value="P-loop containing nucleoside triphosphate hydrolases"/>
    <property type="match status" value="1"/>
</dbReference>
<proteinExistence type="predicted"/>
<protein>
    <recommendedName>
        <fullName evidence="1">Endonuclease GajA/Old nuclease/RecF-like AAA domain-containing protein</fullName>
    </recommendedName>
</protein>
<dbReference type="InterPro" id="IPR041685">
    <property type="entry name" value="AAA_GajA/Old/RecF-like"/>
</dbReference>
<dbReference type="InterPro" id="IPR051396">
    <property type="entry name" value="Bact_Antivir_Def_Nuclease"/>
</dbReference>
<sequence>MTINFGFTVKDYKCFKSRGASIHQIKPINLLIGRNNVGKSTFLEVLDSLCAPDGWEGTPFEEIELFETLTDDVFARIDFDEQAYVDEPEPEAVDHEHLRGAVVTYRERQHDTAYVGVNCEVSEYEQYGLADRYSTNMFRSELDGGYIATQKILDKKHVRLRADRDIVPEVDQQNITFTDNGVGATQIVHALSHHSERDRELITKTFLSALNEVFSPDTRFIEITTKYHKTEKFWEIYLSEDGAKLYPLSQSGSGLKTIILVLLNLLVRPKFEDFPVSEYIFSFEELENNLHPSLQRRLFKYLENFAVSNKCHMFITTHSSVAIDTYSYSDSAQINHIQKIDGEVVGFVVSDNSHGYRVLSDLGNRASDLLQANGLLWVEGPSDRIYINKFIDIFSEGELREGVHFQYAYFGGSLLKHLDMSLPEHDVNEALNVLRINKNAVLICDGDRRQPGDPLKARVIKAMQDLKSTGGYSWVTECREIENCIPKEAFQSVNALSNIAHIGMHESILEFLTRHKVTEASEYTQKFDKAKEYVKYFTQKNLEFRPEIELNMKEICSRIRSWNFM</sequence>
<dbReference type="RefSeq" id="WP_150650372.1">
    <property type="nucleotide sequence ID" value="NZ_CABVHJ010000006.1"/>
</dbReference>
<name>A0A5E6SEZ2_PSEFL</name>
<dbReference type="PANTHER" id="PTHR43581">
    <property type="entry name" value="ATP/GTP PHOSPHATASE"/>
    <property type="match status" value="1"/>
</dbReference>
<feature type="domain" description="Endonuclease GajA/Old nuclease/RecF-like AAA" evidence="1">
    <location>
        <begin position="237"/>
        <end position="320"/>
    </location>
</feature>
<dbReference type="PANTHER" id="PTHR43581:SF4">
    <property type="entry name" value="ATP_GTP PHOSPHATASE"/>
    <property type="match status" value="1"/>
</dbReference>
<dbReference type="Gene3D" id="3.40.50.300">
    <property type="entry name" value="P-loop containing nucleotide triphosphate hydrolases"/>
    <property type="match status" value="1"/>
</dbReference>
<dbReference type="GO" id="GO:0016887">
    <property type="term" value="F:ATP hydrolysis activity"/>
    <property type="evidence" value="ECO:0007669"/>
    <property type="project" value="InterPro"/>
</dbReference>